<dbReference type="AlphaFoldDB" id="A0ABD0V254"/>
<evidence type="ECO:0000313" key="1">
    <source>
        <dbReference type="EMBL" id="KAL0916661.1"/>
    </source>
</evidence>
<gene>
    <name evidence="1" type="ORF">M5K25_014189</name>
</gene>
<keyword evidence="2" id="KW-1185">Reference proteome</keyword>
<comment type="caution">
    <text evidence="1">The sequence shown here is derived from an EMBL/GenBank/DDBJ whole genome shotgun (WGS) entry which is preliminary data.</text>
</comment>
<proteinExistence type="predicted"/>
<evidence type="ECO:0000313" key="2">
    <source>
        <dbReference type="Proteomes" id="UP001552299"/>
    </source>
</evidence>
<dbReference type="EMBL" id="JANQDX010000011">
    <property type="protein sequence ID" value="KAL0916661.1"/>
    <property type="molecule type" value="Genomic_DNA"/>
</dbReference>
<accession>A0ABD0V254</accession>
<protein>
    <submittedName>
        <fullName evidence="1">Uncharacterized protein</fullName>
    </submittedName>
</protein>
<sequence length="75" mass="8389">MQRAMANHLQAGTRVNSSSASFTFKFSFDYGYVSSIKGRVLVGGWIDSKRDIKEWGIQDVGSSFFIMFKSGVKIN</sequence>
<reference evidence="1 2" key="1">
    <citation type="journal article" date="2024" name="Plant Biotechnol. J.">
        <title>Dendrobium thyrsiflorum genome and its molecular insights into genes involved in important horticultural traits.</title>
        <authorList>
            <person name="Chen B."/>
            <person name="Wang J.Y."/>
            <person name="Zheng P.J."/>
            <person name="Li K.L."/>
            <person name="Liang Y.M."/>
            <person name="Chen X.F."/>
            <person name="Zhang C."/>
            <person name="Zhao X."/>
            <person name="He X."/>
            <person name="Zhang G.Q."/>
            <person name="Liu Z.J."/>
            <person name="Xu Q."/>
        </authorList>
    </citation>
    <scope>NUCLEOTIDE SEQUENCE [LARGE SCALE GENOMIC DNA]</scope>
    <source>
        <strain evidence="1">GZMU011</strain>
    </source>
</reference>
<name>A0ABD0V254_DENTH</name>
<organism evidence="1 2">
    <name type="scientific">Dendrobium thyrsiflorum</name>
    <name type="common">Pinecone-like raceme dendrobium</name>
    <name type="synonym">Orchid</name>
    <dbReference type="NCBI Taxonomy" id="117978"/>
    <lineage>
        <taxon>Eukaryota</taxon>
        <taxon>Viridiplantae</taxon>
        <taxon>Streptophyta</taxon>
        <taxon>Embryophyta</taxon>
        <taxon>Tracheophyta</taxon>
        <taxon>Spermatophyta</taxon>
        <taxon>Magnoliopsida</taxon>
        <taxon>Liliopsida</taxon>
        <taxon>Asparagales</taxon>
        <taxon>Orchidaceae</taxon>
        <taxon>Epidendroideae</taxon>
        <taxon>Malaxideae</taxon>
        <taxon>Dendrobiinae</taxon>
        <taxon>Dendrobium</taxon>
    </lineage>
</organism>
<dbReference type="Proteomes" id="UP001552299">
    <property type="component" value="Unassembled WGS sequence"/>
</dbReference>